<protein>
    <submittedName>
        <fullName evidence="4">DUF1254 domain-containing protein</fullName>
    </submittedName>
</protein>
<comment type="caution">
    <text evidence="4">The sequence shown here is derived from an EMBL/GenBank/DDBJ whole genome shotgun (WGS) entry which is preliminary data.</text>
</comment>
<organism evidence="4">
    <name type="scientific">Vibrio vulnificus</name>
    <dbReference type="NCBI Taxonomy" id="672"/>
    <lineage>
        <taxon>Bacteria</taxon>
        <taxon>Pseudomonadati</taxon>
        <taxon>Pseudomonadota</taxon>
        <taxon>Gammaproteobacteria</taxon>
        <taxon>Vibrionales</taxon>
        <taxon>Vibrionaceae</taxon>
        <taxon>Vibrio</taxon>
    </lineage>
</organism>
<evidence type="ECO:0000313" key="4">
    <source>
        <dbReference type="EMBL" id="HAS8542069.1"/>
    </source>
</evidence>
<evidence type="ECO:0000256" key="1">
    <source>
        <dbReference type="SAM" id="SignalP"/>
    </source>
</evidence>
<dbReference type="Gene3D" id="2.60.40.1610">
    <property type="entry name" value="Domain of unknown function DUF1254"/>
    <property type="match status" value="1"/>
</dbReference>
<keyword evidence="1" id="KW-0732">Signal</keyword>
<dbReference type="InterPro" id="IPR037050">
    <property type="entry name" value="DUF1254_sf"/>
</dbReference>
<feature type="chain" id="PRO_5034379088" evidence="1">
    <location>
        <begin position="27"/>
        <end position="484"/>
    </location>
</feature>
<dbReference type="EMBL" id="DACRBY010000030">
    <property type="protein sequence ID" value="HAS8542069.1"/>
    <property type="molecule type" value="Genomic_DNA"/>
</dbReference>
<gene>
    <name evidence="4" type="ORF">I7730_19965</name>
</gene>
<dbReference type="InterPro" id="IPR010679">
    <property type="entry name" value="DUF1254"/>
</dbReference>
<dbReference type="Gene3D" id="2.60.120.600">
    <property type="entry name" value="Domain of unknown function DUF1214, C-terminal domain"/>
    <property type="match status" value="1"/>
</dbReference>
<dbReference type="Proteomes" id="UP000863257">
    <property type="component" value="Unassembled WGS sequence"/>
</dbReference>
<dbReference type="Pfam" id="PF06742">
    <property type="entry name" value="DUF1214"/>
    <property type="match status" value="1"/>
</dbReference>
<dbReference type="AlphaFoldDB" id="A0A8H9N3A5"/>
<dbReference type="SUPFAM" id="SSF160935">
    <property type="entry name" value="VPA0735-like"/>
    <property type="match status" value="1"/>
</dbReference>
<evidence type="ECO:0000259" key="2">
    <source>
        <dbReference type="Pfam" id="PF06742"/>
    </source>
</evidence>
<feature type="signal peptide" evidence="1">
    <location>
        <begin position="1"/>
        <end position="26"/>
    </location>
</feature>
<dbReference type="InterPro" id="IPR037049">
    <property type="entry name" value="DUF1214_C_sf"/>
</dbReference>
<feature type="domain" description="DUF1254" evidence="3">
    <location>
        <begin position="90"/>
        <end position="221"/>
    </location>
</feature>
<dbReference type="PANTHER" id="PTHR36509:SF2">
    <property type="entry name" value="BLL3101 PROTEIN"/>
    <property type="match status" value="1"/>
</dbReference>
<dbReference type="PANTHER" id="PTHR36509">
    <property type="entry name" value="BLL3101 PROTEIN"/>
    <property type="match status" value="1"/>
</dbReference>
<feature type="domain" description="DUF1214" evidence="2">
    <location>
        <begin position="355"/>
        <end position="461"/>
    </location>
</feature>
<name>A0A8H9N3A5_VIBVL</name>
<proteinExistence type="predicted"/>
<reference evidence="4" key="1">
    <citation type="journal article" date="2018" name="Genome Biol.">
        <title>SKESA: strategic k-mer extension for scrupulous assemblies.</title>
        <authorList>
            <person name="Souvorov A."/>
            <person name="Agarwala R."/>
            <person name="Lipman D.J."/>
        </authorList>
    </citation>
    <scope>NUCLEOTIDE SEQUENCE</scope>
    <source>
        <strain evidence="4">BCW_3452</strain>
    </source>
</reference>
<dbReference type="RefSeq" id="WP_154185777.1">
    <property type="nucleotide sequence ID" value="NZ_CP035783.1"/>
</dbReference>
<sequence length="484" mass="53710">MKHTLAKWVTGALLVCSCGSFTAAFAADTSSATQTQMAQKISQALNTESYTLGVNAYLWGATLVRLEQVSRQYTDLSSPQAPTSYRAPLNQFGHARQLPSPVDTDMPTANQDTLYSSAILDLSQGPMVLSVPEVTDRYYVIDLFDMWHNLFKYVGTRATGSQAHQYLIVPPGWEKPQDLPYELIVVEAPTSKVWLWGRTQVFGEQDYSAVHAIQDQYTLTPLAVYQGKAKKVVTKPLAKRPGEDDDPLRFFVELGEYLKANPVNERQEALLGQFAKIGLTKHGFNREKLSPQTQQMLAKAIKDGEGIVNAQVANPANVINKNGWNYAFVLDQFGDDNALRSMIAHPYLGGQGAIEALYPMAYTDAQGKPLKGSNGYTMHFEQEPPVGAFWSVTVYDAQSKMLVENDLHRYALNSQSSLQKNADGSFDLIFSHQKPEGAKQSNWLATPQGGFYVITRLYNPSKSILEMTWTVPAIKQQSSNSSNR</sequence>
<evidence type="ECO:0000259" key="3">
    <source>
        <dbReference type="Pfam" id="PF06863"/>
    </source>
</evidence>
<reference evidence="4" key="2">
    <citation type="submission" date="2019-01" db="EMBL/GenBank/DDBJ databases">
        <authorList>
            <consortium name="NCBI Pathogen Detection Project"/>
        </authorList>
    </citation>
    <scope>NUCLEOTIDE SEQUENCE</scope>
    <source>
        <strain evidence="4">BCW_3452</strain>
    </source>
</reference>
<dbReference type="InterPro" id="IPR010621">
    <property type="entry name" value="DUF1214"/>
</dbReference>
<dbReference type="Pfam" id="PF06863">
    <property type="entry name" value="DUF1254"/>
    <property type="match status" value="1"/>
</dbReference>
<accession>A0A8H9N3A5</accession>
<dbReference type="PROSITE" id="PS51257">
    <property type="entry name" value="PROKAR_LIPOPROTEIN"/>
    <property type="match status" value="1"/>
</dbReference>